<keyword evidence="2" id="KW-0238">DNA-binding</keyword>
<proteinExistence type="predicted"/>
<dbReference type="PROSITE" id="PS50943">
    <property type="entry name" value="HTH_CROC1"/>
    <property type="match status" value="1"/>
</dbReference>
<dbReference type="Pfam" id="PF00717">
    <property type="entry name" value="Peptidase_S24"/>
    <property type="match status" value="1"/>
</dbReference>
<accession>A0A7Z0NAM4</accession>
<dbReference type="CDD" id="cd00093">
    <property type="entry name" value="HTH_XRE"/>
    <property type="match status" value="1"/>
</dbReference>
<dbReference type="EMBL" id="JACCGK010000016">
    <property type="protein sequence ID" value="NYT74224.1"/>
    <property type="molecule type" value="Genomic_DNA"/>
</dbReference>
<keyword evidence="6" id="KW-1185">Reference proteome</keyword>
<sequence length="242" mass="26695">MSIQERIRQAIKESGQTKSAIAKACGVQPSAVTQWLNGDTKAPTAERLLKLARATRVSYTWLVDGKGDMHEGPEEPRAGYSARTNELELHDTEVVEGDEPLTADEVELPCFYEVEFAAGDGRTQVVENHGHKMRFSLSKLAKRGVSPENAACATATGTSMMPTIADGSPIAIDKGTRHIIDSKIYALDHGGMLRIKRLYKMPLGRVRLVSDNSDEYPEEVHSLMGPDAPKVIGRVFWWEVFD</sequence>
<dbReference type="InterPro" id="IPR015927">
    <property type="entry name" value="Peptidase_S24_S26A/B/C"/>
</dbReference>
<dbReference type="SMART" id="SM00530">
    <property type="entry name" value="HTH_XRE"/>
    <property type="match status" value="1"/>
</dbReference>
<name>A0A7Z0NAM4_9GAMM</name>
<feature type="domain" description="HTH cro/C1-type" evidence="4">
    <location>
        <begin position="7"/>
        <end position="62"/>
    </location>
</feature>
<comment type="caution">
    <text evidence="5">The sequence shown here is derived from an EMBL/GenBank/DDBJ whole genome shotgun (WGS) entry which is preliminary data.</text>
</comment>
<dbReference type="Proteomes" id="UP000520876">
    <property type="component" value="Unassembled WGS sequence"/>
</dbReference>
<dbReference type="GO" id="GO:0003677">
    <property type="term" value="F:DNA binding"/>
    <property type="evidence" value="ECO:0007669"/>
    <property type="project" value="UniProtKB-KW"/>
</dbReference>
<dbReference type="InterPro" id="IPR039418">
    <property type="entry name" value="LexA-like"/>
</dbReference>
<protein>
    <submittedName>
        <fullName evidence="5">Helix-turn-helix transcriptional regulator</fullName>
    </submittedName>
</protein>
<dbReference type="SUPFAM" id="SSF51306">
    <property type="entry name" value="LexA/Signal peptidase"/>
    <property type="match status" value="1"/>
</dbReference>
<evidence type="ECO:0000259" key="4">
    <source>
        <dbReference type="PROSITE" id="PS50943"/>
    </source>
</evidence>
<dbReference type="Gene3D" id="1.10.260.40">
    <property type="entry name" value="lambda repressor-like DNA-binding domains"/>
    <property type="match status" value="1"/>
</dbReference>
<organism evidence="5 6">
    <name type="scientific">Vreelandella sedimenti</name>
    <dbReference type="NCBI Taxonomy" id="2729618"/>
    <lineage>
        <taxon>Bacteria</taxon>
        <taxon>Pseudomonadati</taxon>
        <taxon>Pseudomonadota</taxon>
        <taxon>Gammaproteobacteria</taxon>
        <taxon>Oceanospirillales</taxon>
        <taxon>Halomonadaceae</taxon>
        <taxon>Vreelandella</taxon>
    </lineage>
</organism>
<keyword evidence="3" id="KW-0804">Transcription</keyword>
<evidence type="ECO:0000256" key="1">
    <source>
        <dbReference type="ARBA" id="ARBA00023015"/>
    </source>
</evidence>
<evidence type="ECO:0000313" key="5">
    <source>
        <dbReference type="EMBL" id="NYT74224.1"/>
    </source>
</evidence>
<evidence type="ECO:0000313" key="6">
    <source>
        <dbReference type="Proteomes" id="UP000520876"/>
    </source>
</evidence>
<dbReference type="SUPFAM" id="SSF47413">
    <property type="entry name" value="lambda repressor-like DNA-binding domains"/>
    <property type="match status" value="1"/>
</dbReference>
<evidence type="ECO:0000256" key="3">
    <source>
        <dbReference type="ARBA" id="ARBA00023163"/>
    </source>
</evidence>
<dbReference type="PANTHER" id="PTHR40661:SF2">
    <property type="entry name" value="HTH-TYPE TRANSCRIPTIONAL REGULATOR PRTR"/>
    <property type="match status" value="1"/>
</dbReference>
<dbReference type="RefSeq" id="WP_180094445.1">
    <property type="nucleotide sequence ID" value="NZ_JACCGK010000016.1"/>
</dbReference>
<dbReference type="AlphaFoldDB" id="A0A7Z0NAM4"/>
<reference evidence="5 6" key="1">
    <citation type="submission" date="2020-07" db="EMBL/GenBank/DDBJ databases">
        <title>Halomonas sp. QX-2 draft genome sequence.</title>
        <authorList>
            <person name="Qiu X."/>
        </authorList>
    </citation>
    <scope>NUCLEOTIDE SEQUENCE [LARGE SCALE GENOMIC DNA]</scope>
    <source>
        <strain evidence="5 6">QX-2</strain>
    </source>
</reference>
<evidence type="ECO:0000256" key="2">
    <source>
        <dbReference type="ARBA" id="ARBA00023125"/>
    </source>
</evidence>
<dbReference type="InterPro" id="IPR001387">
    <property type="entry name" value="Cro/C1-type_HTH"/>
</dbReference>
<gene>
    <name evidence="5" type="ORF">HZU72_17575</name>
</gene>
<dbReference type="Gene3D" id="2.10.109.10">
    <property type="entry name" value="Umud Fragment, subunit A"/>
    <property type="match status" value="1"/>
</dbReference>
<dbReference type="Pfam" id="PF01381">
    <property type="entry name" value="HTH_3"/>
    <property type="match status" value="1"/>
</dbReference>
<dbReference type="CDD" id="cd06529">
    <property type="entry name" value="S24_LexA-like"/>
    <property type="match status" value="1"/>
</dbReference>
<dbReference type="InterPro" id="IPR036286">
    <property type="entry name" value="LexA/Signal_pep-like_sf"/>
</dbReference>
<dbReference type="InterPro" id="IPR010982">
    <property type="entry name" value="Lambda_DNA-bd_dom_sf"/>
</dbReference>
<keyword evidence="1" id="KW-0805">Transcription regulation</keyword>
<dbReference type="PANTHER" id="PTHR40661">
    <property type="match status" value="1"/>
</dbReference>